<comment type="caution">
    <text evidence="5">The sequence shown here is derived from an EMBL/GenBank/DDBJ whole genome shotgun (WGS) entry which is preliminary data.</text>
</comment>
<evidence type="ECO:0000313" key="6">
    <source>
        <dbReference type="Proteomes" id="UP001416858"/>
    </source>
</evidence>
<dbReference type="InterPro" id="IPR036280">
    <property type="entry name" value="Multihaem_cyt_sf"/>
</dbReference>
<dbReference type="InterPro" id="IPR051829">
    <property type="entry name" value="Multiheme_Cytochr_ET"/>
</dbReference>
<dbReference type="Pfam" id="PF13435">
    <property type="entry name" value="Cytochrome_C554"/>
    <property type="match status" value="1"/>
</dbReference>
<dbReference type="SUPFAM" id="SSF48695">
    <property type="entry name" value="Multiheme cytochromes"/>
    <property type="match status" value="1"/>
</dbReference>
<keyword evidence="6" id="KW-1185">Reference proteome</keyword>
<organism evidence="5 6">
    <name type="scientific">Novipirellula caenicola</name>
    <dbReference type="NCBI Taxonomy" id="1536901"/>
    <lineage>
        <taxon>Bacteria</taxon>
        <taxon>Pseudomonadati</taxon>
        <taxon>Planctomycetota</taxon>
        <taxon>Planctomycetia</taxon>
        <taxon>Pirellulales</taxon>
        <taxon>Pirellulaceae</taxon>
        <taxon>Novipirellula</taxon>
    </lineage>
</organism>
<evidence type="ECO:0000256" key="3">
    <source>
        <dbReference type="SAM" id="SignalP"/>
    </source>
</evidence>
<dbReference type="EMBL" id="BAABRO010000032">
    <property type="protein sequence ID" value="GAA5511016.1"/>
    <property type="molecule type" value="Genomic_DNA"/>
</dbReference>
<feature type="region of interest" description="Disordered" evidence="2">
    <location>
        <begin position="43"/>
        <end position="66"/>
    </location>
</feature>
<dbReference type="PANTHER" id="PTHR35038:SF8">
    <property type="entry name" value="C-TYPE POLYHEME CYTOCHROME OMCC"/>
    <property type="match status" value="1"/>
</dbReference>
<accession>A0ABP9W1P8</accession>
<feature type="signal peptide" evidence="3">
    <location>
        <begin position="1"/>
        <end position="23"/>
    </location>
</feature>
<dbReference type="PANTHER" id="PTHR35038">
    <property type="entry name" value="DISSIMILATORY SULFITE REDUCTASE SIRA"/>
    <property type="match status" value="1"/>
</dbReference>
<evidence type="ECO:0000313" key="5">
    <source>
        <dbReference type="EMBL" id="GAA5511016.1"/>
    </source>
</evidence>
<evidence type="ECO:0000259" key="4">
    <source>
        <dbReference type="Pfam" id="PF13435"/>
    </source>
</evidence>
<keyword evidence="1 3" id="KW-0732">Signal</keyword>
<dbReference type="Proteomes" id="UP001416858">
    <property type="component" value="Unassembled WGS sequence"/>
</dbReference>
<feature type="region of interest" description="Disordered" evidence="2">
    <location>
        <begin position="129"/>
        <end position="156"/>
    </location>
</feature>
<reference evidence="5 6" key="1">
    <citation type="submission" date="2024-02" db="EMBL/GenBank/DDBJ databases">
        <title>Rhodopirellula caenicola NBRC 110016.</title>
        <authorList>
            <person name="Ichikawa N."/>
            <person name="Katano-Makiyama Y."/>
            <person name="Hidaka K."/>
        </authorList>
    </citation>
    <scope>NUCLEOTIDE SEQUENCE [LARGE SCALE GENOMIC DNA]</scope>
    <source>
        <strain evidence="5 6">NBRC 110016</strain>
    </source>
</reference>
<feature type="chain" id="PRO_5045872766" description="Cytochrome c-552/4 domain-containing protein" evidence="3">
    <location>
        <begin position="24"/>
        <end position="724"/>
    </location>
</feature>
<proteinExistence type="predicted"/>
<dbReference type="RefSeq" id="WP_345689379.1">
    <property type="nucleotide sequence ID" value="NZ_BAABRO010000032.1"/>
</dbReference>
<evidence type="ECO:0000256" key="2">
    <source>
        <dbReference type="SAM" id="MobiDB-lite"/>
    </source>
</evidence>
<feature type="domain" description="Cytochrome c-552/4" evidence="4">
    <location>
        <begin position="193"/>
        <end position="274"/>
    </location>
</feature>
<evidence type="ECO:0000256" key="1">
    <source>
        <dbReference type="ARBA" id="ARBA00022729"/>
    </source>
</evidence>
<sequence length="724" mass="79826">MRPIAIPLLCAGIATITWFSAYADDSSSSNAKRPVRIAAKQIDRIAKEKQPHNVTTPNDDDLNTHDDLLSENQLAGDDLLSGDNLLGGDDLLGGNDLLGNDQIETDPLMNVGGSELDRLSDPLDYLGPSIAVPSKSEAPSQGHRLHPHGFHPHMPLADGLLQDGAQQDGSAAASSKDPHEALWTENQYPSAETCRSCHPKHYDEWSVSSHAYAVVSPMFQRFEQAMQEYTRGTVGSFCVRCHSPVATQLELPRSASVLDMPPVVREGITCIACHRVNEHYWRGSNGDRRIEPGDIHQPVGRGSHHSGIASAIANADELKLKTSPQQTGPGQPVHASSFFFEPLTNSDICVSCHQVAVQPGIALEVVHSQYRHGPAAAKGISCQDCHMGAVPGKAEGYEYCHAAVLNDKPYGEPKKHANHSFWGPGYPIAHPGIFPHNPKAKQYSPRQWLEFDDRAGWGTEAFEQTVTPGMYFPPPWDNTDDRRDARRIIDANLLKIEEKRANAVITLEAGVDVKGPIFLSEPRAGAPLNIAYRVSNISEGHNLPTGSLGAQPQLWLNVVLIDPDGQRVWESGYLDSNADLADMNSYDVATGRVPRDKGLFNLQTKFLINNVRGTDREAALPLNFSVDQLVFLRPGAVPVSVLNHPPLIRMEAHSIPPLDHRMPKYHIPASVMQKKGPYRLSVRMRSRMEPPYFMRQIHSTPDMLRRMSSNMLDVRQSSHTFLVR</sequence>
<name>A0ABP9W1P8_9BACT</name>
<dbReference type="InterPro" id="IPR023155">
    <property type="entry name" value="Cyt_c-552/4"/>
</dbReference>
<gene>
    <name evidence="5" type="ORF">Rcae01_06529</name>
</gene>
<protein>
    <recommendedName>
        <fullName evidence="4">Cytochrome c-552/4 domain-containing protein</fullName>
    </recommendedName>
</protein>
<dbReference type="Gene3D" id="1.10.1130.10">
    <property type="entry name" value="Flavocytochrome C3, Chain A"/>
    <property type="match status" value="1"/>
</dbReference>